<dbReference type="SUPFAM" id="SSF50249">
    <property type="entry name" value="Nucleic acid-binding proteins"/>
    <property type="match status" value="1"/>
</dbReference>
<dbReference type="Gene3D" id="2.40.50.140">
    <property type="entry name" value="Nucleic acid-binding proteins"/>
    <property type="match status" value="1"/>
</dbReference>
<dbReference type="PANTHER" id="PTHR11586:SF37">
    <property type="entry name" value="TRNA-BINDING DOMAIN-CONTAINING PROTEIN"/>
    <property type="match status" value="1"/>
</dbReference>
<organism evidence="5 6">
    <name type="scientific">Candidatus Berkelbacteria bacterium Gr01-1014_85</name>
    <dbReference type="NCBI Taxonomy" id="2017150"/>
    <lineage>
        <taxon>Bacteria</taxon>
        <taxon>Candidatus Berkelbacteria</taxon>
    </lineage>
</organism>
<dbReference type="GO" id="GO:0000049">
    <property type="term" value="F:tRNA binding"/>
    <property type="evidence" value="ECO:0007669"/>
    <property type="project" value="UniProtKB-UniRule"/>
</dbReference>
<name>A0A554JCV9_9BACT</name>
<evidence type="ECO:0000259" key="4">
    <source>
        <dbReference type="PROSITE" id="PS50886"/>
    </source>
</evidence>
<gene>
    <name evidence="5" type="ORF">CEO22_179</name>
</gene>
<dbReference type="InterPro" id="IPR051270">
    <property type="entry name" value="Tyrosine-tRNA_ligase_regulator"/>
</dbReference>
<keyword evidence="1 3" id="KW-0820">tRNA-binding</keyword>
<keyword evidence="5" id="KW-0030">Aminoacyl-tRNA synthetase</keyword>
<evidence type="ECO:0000256" key="3">
    <source>
        <dbReference type="PROSITE-ProRule" id="PRU00209"/>
    </source>
</evidence>
<comment type="caution">
    <text evidence="5">The sequence shown here is derived from an EMBL/GenBank/DDBJ whole genome shotgun (WGS) entry which is preliminary data.</text>
</comment>
<evidence type="ECO:0000256" key="2">
    <source>
        <dbReference type="ARBA" id="ARBA00022884"/>
    </source>
</evidence>
<dbReference type="Proteomes" id="UP000316253">
    <property type="component" value="Unassembled WGS sequence"/>
</dbReference>
<reference evidence="5 6" key="1">
    <citation type="submission" date="2017-08" db="EMBL/GenBank/DDBJ databases">
        <title>Mechanisms for carbon and nitrogen cycling indicate functional differentiation within the Candidate Phyla Radiation.</title>
        <authorList>
            <person name="Danczak R.E."/>
            <person name="Johnston M.D."/>
            <person name="Kenah C."/>
            <person name="Slattery M."/>
            <person name="Wrighton K.C."/>
            <person name="Wilkins M.J."/>
        </authorList>
    </citation>
    <scope>NUCLEOTIDE SEQUENCE [LARGE SCALE GENOMIC DNA]</scope>
    <source>
        <strain evidence="5">Gr01-1014_85</strain>
    </source>
</reference>
<keyword evidence="2 3" id="KW-0694">RNA-binding</keyword>
<feature type="domain" description="TRNA-binding" evidence="4">
    <location>
        <begin position="18"/>
        <end position="125"/>
    </location>
</feature>
<dbReference type="Pfam" id="PF01588">
    <property type="entry name" value="tRNA_bind"/>
    <property type="match status" value="1"/>
</dbReference>
<evidence type="ECO:0000313" key="5">
    <source>
        <dbReference type="EMBL" id="TSC66205.1"/>
    </source>
</evidence>
<dbReference type="InterPro" id="IPR002547">
    <property type="entry name" value="tRNA-bd_dom"/>
</dbReference>
<dbReference type="InterPro" id="IPR012340">
    <property type="entry name" value="NA-bd_OB-fold"/>
</dbReference>
<dbReference type="AlphaFoldDB" id="A0A554JCV9"/>
<dbReference type="GO" id="GO:0004812">
    <property type="term" value="F:aminoacyl-tRNA ligase activity"/>
    <property type="evidence" value="ECO:0007669"/>
    <property type="project" value="UniProtKB-KW"/>
</dbReference>
<proteinExistence type="predicted"/>
<evidence type="ECO:0000313" key="6">
    <source>
        <dbReference type="Proteomes" id="UP000316253"/>
    </source>
</evidence>
<accession>A0A554JCV9</accession>
<dbReference type="PANTHER" id="PTHR11586">
    <property type="entry name" value="TRNA-AMINOACYLATION COFACTOR ARC1 FAMILY MEMBER"/>
    <property type="match status" value="1"/>
</dbReference>
<dbReference type="EMBL" id="VMFD01000012">
    <property type="protein sequence ID" value="TSC66205.1"/>
    <property type="molecule type" value="Genomic_DNA"/>
</dbReference>
<protein>
    <submittedName>
        <fullName evidence="5">Methionyl-tRNA synthetase</fullName>
    </submittedName>
</protein>
<evidence type="ECO:0000256" key="1">
    <source>
        <dbReference type="ARBA" id="ARBA00022555"/>
    </source>
</evidence>
<keyword evidence="5" id="KW-0436">Ligase</keyword>
<sequence length="125" mass="13631">MNDTISSDAEQQLATIDDFAKLEIRIGRVLAVETIPESHKLLKFQIDFGLEVGSRHILSGIKASYPDYDQLVGQKVLAIINFPPRTMLAEVSNGMLLSARQPSSGQLILINPDVADQIELGAELG</sequence>
<dbReference type="PROSITE" id="PS50886">
    <property type="entry name" value="TRBD"/>
    <property type="match status" value="1"/>
</dbReference>